<gene>
    <name evidence="8" type="ORF">WJX75_001425</name>
</gene>
<dbReference type="InterPro" id="IPR042536">
    <property type="entry name" value="TFIIIC_tauA_Sfc1"/>
</dbReference>
<dbReference type="Proteomes" id="UP001491310">
    <property type="component" value="Unassembled WGS sequence"/>
</dbReference>
<dbReference type="InterPro" id="IPR019136">
    <property type="entry name" value="TF_IIIC_su-5_HTH"/>
</dbReference>
<evidence type="ECO:0000313" key="8">
    <source>
        <dbReference type="EMBL" id="KAK9917158.1"/>
    </source>
</evidence>
<dbReference type="Pfam" id="PF17682">
    <property type="entry name" value="Tau95_N"/>
    <property type="match status" value="1"/>
</dbReference>
<proteinExistence type="predicted"/>
<evidence type="ECO:0000256" key="4">
    <source>
        <dbReference type="ARBA" id="ARBA00023242"/>
    </source>
</evidence>
<reference evidence="8 9" key="1">
    <citation type="journal article" date="2024" name="Nat. Commun.">
        <title>Phylogenomics reveals the evolutionary origins of lichenization in chlorophyte algae.</title>
        <authorList>
            <person name="Puginier C."/>
            <person name="Libourel C."/>
            <person name="Otte J."/>
            <person name="Skaloud P."/>
            <person name="Haon M."/>
            <person name="Grisel S."/>
            <person name="Petersen M."/>
            <person name="Berrin J.G."/>
            <person name="Delaux P.M."/>
            <person name="Dal Grande F."/>
            <person name="Keller J."/>
        </authorList>
    </citation>
    <scope>NUCLEOTIDE SEQUENCE [LARGE SCALE GENOMIC DNA]</scope>
    <source>
        <strain evidence="8 9">SAG 216-7</strain>
    </source>
</reference>
<evidence type="ECO:0000256" key="1">
    <source>
        <dbReference type="ARBA" id="ARBA00004123"/>
    </source>
</evidence>
<dbReference type="EMBL" id="JALJOT010000002">
    <property type="protein sequence ID" value="KAK9917158.1"/>
    <property type="molecule type" value="Genomic_DNA"/>
</dbReference>
<keyword evidence="9" id="KW-1185">Reference proteome</keyword>
<evidence type="ECO:0000313" key="9">
    <source>
        <dbReference type="Proteomes" id="UP001491310"/>
    </source>
</evidence>
<dbReference type="InterPro" id="IPR040454">
    <property type="entry name" value="TF_IIIC_Tfc1/Sfc1"/>
</dbReference>
<keyword evidence="2" id="KW-0238">DNA-binding</keyword>
<organism evidence="8 9">
    <name type="scientific">Coccomyxa subellipsoidea</name>
    <dbReference type="NCBI Taxonomy" id="248742"/>
    <lineage>
        <taxon>Eukaryota</taxon>
        <taxon>Viridiplantae</taxon>
        <taxon>Chlorophyta</taxon>
        <taxon>core chlorophytes</taxon>
        <taxon>Trebouxiophyceae</taxon>
        <taxon>Trebouxiophyceae incertae sedis</taxon>
        <taxon>Coccomyxaceae</taxon>
        <taxon>Coccomyxa</taxon>
    </lineage>
</organism>
<feature type="region of interest" description="Disordered" evidence="5">
    <location>
        <begin position="396"/>
        <end position="437"/>
    </location>
</feature>
<evidence type="ECO:0000259" key="6">
    <source>
        <dbReference type="Pfam" id="PF09734"/>
    </source>
</evidence>
<dbReference type="InterPro" id="IPR041499">
    <property type="entry name" value="Tfc1/Sfc1_N"/>
</dbReference>
<feature type="region of interest" description="Disordered" evidence="5">
    <location>
        <begin position="125"/>
        <end position="144"/>
    </location>
</feature>
<evidence type="ECO:0008006" key="10">
    <source>
        <dbReference type="Google" id="ProtNLM"/>
    </source>
</evidence>
<feature type="compositionally biased region" description="Low complexity" evidence="5">
    <location>
        <begin position="125"/>
        <end position="138"/>
    </location>
</feature>
<feature type="compositionally biased region" description="Acidic residues" evidence="5">
    <location>
        <begin position="519"/>
        <end position="554"/>
    </location>
</feature>
<accession>A0ABR2YZ08</accession>
<protein>
    <recommendedName>
        <fullName evidence="10">Transcription factor IIIC subunit 5 HTH domain-containing protein</fullName>
    </recommendedName>
</protein>
<feature type="region of interest" description="Disordered" evidence="5">
    <location>
        <begin position="477"/>
        <end position="554"/>
    </location>
</feature>
<dbReference type="PANTHER" id="PTHR13230">
    <property type="entry name" value="GENERAL TRANSCRIPTION FACTOR IIIC, POLYPEPTIDE 5"/>
    <property type="match status" value="1"/>
</dbReference>
<sequence length="554" mass="59823">MASVTQSIPDKKALLVEYPGFVRNSDAAIQTLGGLDAISAITDGSSQMLSLYFRPGDPLSHPLLGYKQHTQGLLLRITRKTGQAGAASDAEEELKAEVVAHVKSVVRFPGMADFQYVSCDPRPLQEQVPQQEGPPGLEAEPMQFPPPLFSKQDLPLDYAFRSFYSGDPDYMKAGASLGRGIGRLAAHVINFQAVNVLPPLSDSGAEEAGLYKDRKVVLRDFAMLLAERPIWSSAALKERVTGFTDMEFDIMLPRVAYMFRNGPWRGLWVRRGYDPRSDHTSHKYQAIEYRGVERSAAQAAAASAGPSYKEVSSFAALPVGDCTLQLCDLSDDYIQGAVDKVAQLDSCSIKSGWFSAEVWHELRGRLEARFAALHHAAASSRGLAGLTGAILTAPSHTAQQPELTATSRQDQAGGLSSATEPPHPSASVLDSWLADGPPPIAPSAAQLLAASGVDQGDFEIYEGSDMEEQDAAGIADDKIGLGEDAQTNDEAEEDSDESDNEGQAQSDEEGAEGDFANGETEEEEEDSEEADEEDESEMHDEDLEEAYNEDDELG</sequence>
<dbReference type="PANTHER" id="PTHR13230:SF5">
    <property type="entry name" value="GENERAL TRANSCRIPTION FACTOR 3C POLYPEPTIDE 5"/>
    <property type="match status" value="1"/>
</dbReference>
<feature type="compositionally biased region" description="Acidic residues" evidence="5">
    <location>
        <begin position="486"/>
        <end position="512"/>
    </location>
</feature>
<feature type="domain" description="Transcription factor IIIC subunit 5 HTH" evidence="6">
    <location>
        <begin position="144"/>
        <end position="290"/>
    </location>
</feature>
<feature type="compositionally biased region" description="Polar residues" evidence="5">
    <location>
        <begin position="396"/>
        <end position="419"/>
    </location>
</feature>
<evidence type="ECO:0000256" key="5">
    <source>
        <dbReference type="SAM" id="MobiDB-lite"/>
    </source>
</evidence>
<dbReference type="Gene3D" id="3.30.200.160">
    <property type="entry name" value="TFIIIC, subcomplex tauA, subunit Sfc1, barrel domain"/>
    <property type="match status" value="1"/>
</dbReference>
<evidence type="ECO:0000256" key="3">
    <source>
        <dbReference type="ARBA" id="ARBA00023163"/>
    </source>
</evidence>
<evidence type="ECO:0000259" key="7">
    <source>
        <dbReference type="Pfam" id="PF17682"/>
    </source>
</evidence>
<feature type="domain" description="Transcription factor IIIC subunit Tfc1/Sfc1 triple barrel" evidence="7">
    <location>
        <begin position="15"/>
        <end position="116"/>
    </location>
</feature>
<name>A0ABR2YZ08_9CHLO</name>
<evidence type="ECO:0000256" key="2">
    <source>
        <dbReference type="ARBA" id="ARBA00023125"/>
    </source>
</evidence>
<keyword evidence="4" id="KW-0539">Nucleus</keyword>
<keyword evidence="3" id="KW-0804">Transcription</keyword>
<dbReference type="Pfam" id="PF09734">
    <property type="entry name" value="Tau95"/>
    <property type="match status" value="1"/>
</dbReference>
<comment type="caution">
    <text evidence="8">The sequence shown here is derived from an EMBL/GenBank/DDBJ whole genome shotgun (WGS) entry which is preliminary data.</text>
</comment>
<comment type="subcellular location">
    <subcellularLocation>
        <location evidence="1">Nucleus</location>
    </subcellularLocation>
</comment>